<dbReference type="OrthoDB" id="5835829at2759"/>
<dbReference type="PANTHER" id="PTHR48047">
    <property type="entry name" value="GLYCOSYLTRANSFERASE"/>
    <property type="match status" value="1"/>
</dbReference>
<name>A0A3B6IJ48_WHEAT</name>
<dbReference type="InterPro" id="IPR002213">
    <property type="entry name" value="UDP_glucos_trans"/>
</dbReference>
<dbReference type="GO" id="GO:0035251">
    <property type="term" value="F:UDP-glucosyltransferase activity"/>
    <property type="evidence" value="ECO:0000318"/>
    <property type="project" value="GO_Central"/>
</dbReference>
<dbReference type="Gramene" id="TraesROB_scaffold_022309_01G000200.1">
    <property type="protein sequence ID" value="TraesROB_scaffold_022309_01G000200.1"/>
    <property type="gene ID" value="TraesROB_scaffold_022309_01G000200"/>
</dbReference>
<proteinExistence type="inferred from homology"/>
<dbReference type="Gene3D" id="3.40.50.2000">
    <property type="entry name" value="Glycogen Phosphorylase B"/>
    <property type="match status" value="2"/>
</dbReference>
<dbReference type="CDD" id="cd03784">
    <property type="entry name" value="GT1_Gtf-like"/>
    <property type="match status" value="1"/>
</dbReference>
<dbReference type="KEGG" id="taes:123094207"/>
<dbReference type="Gramene" id="TraesCAD_scaffold_087763_01G000200.1">
    <property type="protein sequence ID" value="TraesCAD_scaffold_087763_01G000200.1"/>
    <property type="gene ID" value="TraesCAD_scaffold_087763_01G000200"/>
</dbReference>
<reference evidence="4" key="1">
    <citation type="submission" date="2018-08" db="EMBL/GenBank/DDBJ databases">
        <authorList>
            <person name="Rossello M."/>
        </authorList>
    </citation>
    <scope>NUCLEOTIDE SEQUENCE [LARGE SCALE GENOMIC DNA]</scope>
    <source>
        <strain evidence="4">cv. Chinese Spring</strain>
    </source>
</reference>
<organism evidence="4">
    <name type="scientific">Triticum aestivum</name>
    <name type="common">Wheat</name>
    <dbReference type="NCBI Taxonomy" id="4565"/>
    <lineage>
        <taxon>Eukaryota</taxon>
        <taxon>Viridiplantae</taxon>
        <taxon>Streptophyta</taxon>
        <taxon>Embryophyta</taxon>
        <taxon>Tracheophyta</taxon>
        <taxon>Spermatophyta</taxon>
        <taxon>Magnoliopsida</taxon>
        <taxon>Liliopsida</taxon>
        <taxon>Poales</taxon>
        <taxon>Poaceae</taxon>
        <taxon>BOP clade</taxon>
        <taxon>Pooideae</taxon>
        <taxon>Triticodae</taxon>
        <taxon>Triticeae</taxon>
        <taxon>Triticinae</taxon>
        <taxon>Triticum</taxon>
    </lineage>
</organism>
<keyword evidence="2" id="KW-0808">Transferase</keyword>
<dbReference type="PANTHER" id="PTHR48047:SF243">
    <property type="entry name" value="GLYCOSYLTRANSFERASE"/>
    <property type="match status" value="1"/>
</dbReference>
<feature type="region of interest" description="Disordered" evidence="3">
    <location>
        <begin position="31"/>
        <end position="54"/>
    </location>
</feature>
<dbReference type="Proteomes" id="UP000019116">
    <property type="component" value="Chromosome 4B"/>
</dbReference>
<evidence type="ECO:0000256" key="1">
    <source>
        <dbReference type="ARBA" id="ARBA00009995"/>
    </source>
</evidence>
<accession>A0A3B6IJ48</accession>
<dbReference type="OMA" id="CLVSDIC"/>
<dbReference type="Gramene" id="TraesCS4B02G014000.1">
    <property type="protein sequence ID" value="TraesCS4B02G014000.1.cds1"/>
    <property type="gene ID" value="TraesCS4B02G014000"/>
</dbReference>
<dbReference type="AlphaFoldDB" id="A0A3B6IJ48"/>
<dbReference type="SMR" id="A0A3B6IJ48"/>
<evidence type="ECO:0000313" key="4">
    <source>
        <dbReference type="EnsemblPlants" id="TraesCS4B02G014000.1.cds1"/>
    </source>
</evidence>
<evidence type="ECO:0008006" key="6">
    <source>
        <dbReference type="Google" id="ProtNLM"/>
    </source>
</evidence>
<dbReference type="STRING" id="4565.A0A3B6IJ48"/>
<keyword evidence="5" id="KW-1185">Reference proteome</keyword>
<gene>
    <name evidence="4" type="primary">LOC123094207</name>
</gene>
<dbReference type="RefSeq" id="XP_044372200.1">
    <property type="nucleotide sequence ID" value="XM_044516265.1"/>
</dbReference>
<evidence type="ECO:0000313" key="5">
    <source>
        <dbReference type="Proteomes" id="UP000019116"/>
    </source>
</evidence>
<evidence type="ECO:0000256" key="2">
    <source>
        <dbReference type="ARBA" id="ARBA00022679"/>
    </source>
</evidence>
<protein>
    <recommendedName>
        <fullName evidence="6">Glycosyltransferase</fullName>
    </recommendedName>
</protein>
<reference evidence="4" key="2">
    <citation type="submission" date="2018-10" db="UniProtKB">
        <authorList>
            <consortium name="EnsemblPlants"/>
        </authorList>
    </citation>
    <scope>IDENTIFICATION</scope>
</reference>
<dbReference type="FunFam" id="3.40.50.2000:FF:000056">
    <property type="entry name" value="Glycosyltransferase"/>
    <property type="match status" value="1"/>
</dbReference>
<comment type="similarity">
    <text evidence="1">Belongs to the UDP-glycosyltransferase family.</text>
</comment>
<sequence length="557" mass="59868">MAAAAAAACRYMYLWQPNPKPGHLLPRRASTTPPFQHPRHAVVASPSRSRSNRMACRGANSDDVAATTTAHFVFVPLMHHGHLIPAVDAAMQLAAHGALSSIVVTPTYAARLRPAVESSGLPVRLMELPLDLAGTDDVDRIPLDQEATYLLAASRLRGPLERHLRAHAPPVTCVVSDICHPWTAGLAMSLGVPRLSFLGMSAYCLLCLQTEHHAAAMHNAYAAADPYWHLMPEEPVEVKVPTAPPGFMRLPASEKLAYEKLAYAVERAGVDVDGVLLNTFLELEPGTVVDSGEVRSVNVWAVGPVSLFHQHEHQHSAALAARGNAPAVDADECLRWLDGKEPSSVVYVSFGSSVVHARPEQVVETGLGLEASGHPFIWVVSPENAGQDEDEEVRRFLEELEGRLSGRGLLIKGWAPQQLILSHASVGGIVTHCGWNSMMEAVAAGLPVATWPHMAHQFLNEMLAVQSMGTGVSVGVEWLKEEDGEVAVVERGAVEKAVRSIMGGGDEAVERRGRAAALATTAREAVREGGSAFINLRRLVKRYQAATPQDASTSPQI</sequence>
<dbReference type="PaxDb" id="4565-Traes_4BS_BE77F8640.1"/>
<dbReference type="GeneID" id="123094207"/>
<dbReference type="Gramene" id="TraesCS4B03G0028100.1">
    <property type="protein sequence ID" value="TraesCS4B03G0028100.1.CDS1"/>
    <property type="gene ID" value="TraesCS4B03G0028100"/>
</dbReference>
<dbReference type="Pfam" id="PF00201">
    <property type="entry name" value="UDPGT"/>
    <property type="match status" value="1"/>
</dbReference>
<dbReference type="EnsemblPlants" id="TraesCS4B02G014000.1">
    <property type="protein sequence ID" value="TraesCS4B02G014000.1.cds1"/>
    <property type="gene ID" value="TraesCS4B02G014000"/>
</dbReference>
<evidence type="ECO:0000256" key="3">
    <source>
        <dbReference type="SAM" id="MobiDB-lite"/>
    </source>
</evidence>
<dbReference type="SUPFAM" id="SSF53756">
    <property type="entry name" value="UDP-Glycosyltransferase/glycogen phosphorylase"/>
    <property type="match status" value="1"/>
</dbReference>